<proteinExistence type="predicted"/>
<protein>
    <submittedName>
        <fullName evidence="2">Uncharacterized protein</fullName>
    </submittedName>
</protein>
<keyword evidence="1" id="KW-0472">Membrane</keyword>
<keyword evidence="1" id="KW-0812">Transmembrane</keyword>
<dbReference type="InParanoid" id="A0A0H2R240"/>
<evidence type="ECO:0000313" key="3">
    <source>
        <dbReference type="Proteomes" id="UP000053477"/>
    </source>
</evidence>
<evidence type="ECO:0000313" key="2">
    <source>
        <dbReference type="EMBL" id="KLO05830.1"/>
    </source>
</evidence>
<keyword evidence="1" id="KW-1133">Transmembrane helix</keyword>
<keyword evidence="3" id="KW-1185">Reference proteome</keyword>
<feature type="transmembrane region" description="Helical" evidence="1">
    <location>
        <begin position="160"/>
        <end position="177"/>
    </location>
</feature>
<reference evidence="2 3" key="1">
    <citation type="submission" date="2015-04" db="EMBL/GenBank/DDBJ databases">
        <title>Complete genome sequence of Schizopora paradoxa KUC8140, a cosmopolitan wood degrader in East Asia.</title>
        <authorList>
            <consortium name="DOE Joint Genome Institute"/>
            <person name="Min B."/>
            <person name="Park H."/>
            <person name="Jang Y."/>
            <person name="Kim J.-J."/>
            <person name="Kim K.H."/>
            <person name="Pangilinan J."/>
            <person name="Lipzen A."/>
            <person name="Riley R."/>
            <person name="Grigoriev I.V."/>
            <person name="Spatafora J.W."/>
            <person name="Choi I.-G."/>
        </authorList>
    </citation>
    <scope>NUCLEOTIDE SEQUENCE [LARGE SCALE GENOMIC DNA]</scope>
    <source>
        <strain evidence="2 3">KUC8140</strain>
    </source>
</reference>
<organism evidence="2 3">
    <name type="scientific">Schizopora paradoxa</name>
    <dbReference type="NCBI Taxonomy" id="27342"/>
    <lineage>
        <taxon>Eukaryota</taxon>
        <taxon>Fungi</taxon>
        <taxon>Dikarya</taxon>
        <taxon>Basidiomycota</taxon>
        <taxon>Agaricomycotina</taxon>
        <taxon>Agaricomycetes</taxon>
        <taxon>Hymenochaetales</taxon>
        <taxon>Schizoporaceae</taxon>
        <taxon>Schizopora</taxon>
    </lineage>
</organism>
<dbReference type="AlphaFoldDB" id="A0A0H2R240"/>
<gene>
    <name evidence="2" type="ORF">SCHPADRAFT_710866</name>
</gene>
<accession>A0A0H2R240</accession>
<name>A0A0H2R240_9AGAM</name>
<sequence length="193" mass="22378">MIVSPVNTSRHRLFLRSPPPPLPPLFLLRLHHHQHLPHHLMTNKNTLQHIRIHAKFCTQHQVHSTHLLSGFSYMDYDASWPFSSAFRLCLFRVFDGLVQYEVLDTVPPPLSSFDVLSPPLEVDRSAPPLPYLHPSPHPCFSFFLPLFLSVRCLFDCCPNLYLWILSFFLLSFLFLLSPSSSVSTSYHHIMSYQ</sequence>
<dbReference type="EMBL" id="KQ086263">
    <property type="protein sequence ID" value="KLO05830.1"/>
    <property type="molecule type" value="Genomic_DNA"/>
</dbReference>
<evidence type="ECO:0000256" key="1">
    <source>
        <dbReference type="SAM" id="Phobius"/>
    </source>
</evidence>
<dbReference type="Proteomes" id="UP000053477">
    <property type="component" value="Unassembled WGS sequence"/>
</dbReference>